<sequence length="202" mass="21438">MRAGRIAAAARDSGADHLRIDAHQPAHTLAKPPLTCHFPGIRLRWRGLLDTVGGGFTSDGGAKSYNASGITVLNGWEAIRKRPGIYLGSTSERGLHQAVFEVVGRSVNEVLAGRATSVDVTLMSDGGVSVVDDDPDVPVEAAGDTDDPGLEALLTRVPDRWELVGRDTAAMGFAVLGLCVTNALSSRLTAEVRREGTRWVQQ</sequence>
<proteinExistence type="inferred from homology"/>
<evidence type="ECO:0000256" key="3">
    <source>
        <dbReference type="ARBA" id="ARBA00012895"/>
    </source>
</evidence>
<evidence type="ECO:0000256" key="2">
    <source>
        <dbReference type="ARBA" id="ARBA00010708"/>
    </source>
</evidence>
<gene>
    <name evidence="9" type="ORF">SAMN05216499_103181</name>
</gene>
<keyword evidence="4" id="KW-0547">Nucleotide-binding</keyword>
<dbReference type="InterPro" id="IPR036890">
    <property type="entry name" value="HATPase_C_sf"/>
</dbReference>
<dbReference type="Gene3D" id="3.30.565.10">
    <property type="entry name" value="Histidine kinase-like ATPase, C-terminal domain"/>
    <property type="match status" value="1"/>
</dbReference>
<dbReference type="GO" id="GO:0005524">
    <property type="term" value="F:ATP binding"/>
    <property type="evidence" value="ECO:0007669"/>
    <property type="project" value="UniProtKB-KW"/>
</dbReference>
<keyword evidence="10" id="KW-1185">Reference proteome</keyword>
<evidence type="ECO:0000256" key="1">
    <source>
        <dbReference type="ARBA" id="ARBA00000185"/>
    </source>
</evidence>
<keyword evidence="5" id="KW-0067">ATP-binding</keyword>
<dbReference type="AlphaFoldDB" id="A0A1M6Z0C4"/>
<comment type="catalytic activity">
    <reaction evidence="1">
        <text>ATP-dependent breakage, passage and rejoining of double-stranded DNA.</text>
        <dbReference type="EC" id="5.6.2.2"/>
    </reaction>
</comment>
<dbReference type="GO" id="GO:0003918">
    <property type="term" value="F:DNA topoisomerase type II (double strand cut, ATP-hydrolyzing) activity"/>
    <property type="evidence" value="ECO:0007669"/>
    <property type="project" value="UniProtKB-EC"/>
</dbReference>
<organism evidence="9 10">
    <name type="scientific">Actinacidiphila paucisporea</name>
    <dbReference type="NCBI Taxonomy" id="310782"/>
    <lineage>
        <taxon>Bacteria</taxon>
        <taxon>Bacillati</taxon>
        <taxon>Actinomycetota</taxon>
        <taxon>Actinomycetes</taxon>
        <taxon>Kitasatosporales</taxon>
        <taxon>Streptomycetaceae</taxon>
        <taxon>Actinacidiphila</taxon>
    </lineage>
</organism>
<dbReference type="PANTHER" id="PTHR45866:SF1">
    <property type="entry name" value="DNA GYRASE SUBUNIT B, MITOCHONDRIAL"/>
    <property type="match status" value="1"/>
</dbReference>
<evidence type="ECO:0000256" key="8">
    <source>
        <dbReference type="ARBA" id="ARBA00023235"/>
    </source>
</evidence>
<evidence type="ECO:0000313" key="9">
    <source>
        <dbReference type="EMBL" id="SHL23823.1"/>
    </source>
</evidence>
<comment type="similarity">
    <text evidence="2">Belongs to the type II topoisomerase GyrB family.</text>
</comment>
<dbReference type="Proteomes" id="UP000184111">
    <property type="component" value="Unassembled WGS sequence"/>
</dbReference>
<reference evidence="9 10" key="1">
    <citation type="submission" date="2016-11" db="EMBL/GenBank/DDBJ databases">
        <authorList>
            <person name="Jaros S."/>
            <person name="Januszkiewicz K."/>
            <person name="Wedrychowicz H."/>
        </authorList>
    </citation>
    <scope>NUCLEOTIDE SEQUENCE [LARGE SCALE GENOMIC DNA]</scope>
    <source>
        <strain evidence="9 10">CGMCC 4.2025</strain>
    </source>
</reference>
<keyword evidence="8" id="KW-0413">Isomerase</keyword>
<name>A0A1M6Z0C4_9ACTN</name>
<evidence type="ECO:0000256" key="6">
    <source>
        <dbReference type="ARBA" id="ARBA00023029"/>
    </source>
</evidence>
<dbReference type="EC" id="5.6.2.2" evidence="3"/>
<keyword evidence="7" id="KW-0238">DNA-binding</keyword>
<dbReference type="SUPFAM" id="SSF55874">
    <property type="entry name" value="ATPase domain of HSP90 chaperone/DNA topoisomerase II/histidine kinase"/>
    <property type="match status" value="1"/>
</dbReference>
<accession>A0A1M6Z0C4</accession>
<dbReference type="PANTHER" id="PTHR45866">
    <property type="entry name" value="DNA GYRASE/TOPOISOMERASE SUBUNIT B"/>
    <property type="match status" value="1"/>
</dbReference>
<keyword evidence="6" id="KW-0799">Topoisomerase</keyword>
<evidence type="ECO:0000256" key="7">
    <source>
        <dbReference type="ARBA" id="ARBA00023125"/>
    </source>
</evidence>
<dbReference type="EMBL" id="FRBI01000003">
    <property type="protein sequence ID" value="SHL23823.1"/>
    <property type="molecule type" value="Genomic_DNA"/>
</dbReference>
<evidence type="ECO:0000256" key="4">
    <source>
        <dbReference type="ARBA" id="ARBA00022741"/>
    </source>
</evidence>
<protein>
    <recommendedName>
        <fullName evidence="3">DNA topoisomerase (ATP-hydrolyzing)</fullName>
        <ecNumber evidence="3">5.6.2.2</ecNumber>
    </recommendedName>
</protein>
<dbReference type="GO" id="GO:0003677">
    <property type="term" value="F:DNA binding"/>
    <property type="evidence" value="ECO:0007669"/>
    <property type="project" value="UniProtKB-KW"/>
</dbReference>
<dbReference type="STRING" id="310782.SAMN05216499_103181"/>
<evidence type="ECO:0000313" key="10">
    <source>
        <dbReference type="Proteomes" id="UP000184111"/>
    </source>
</evidence>
<evidence type="ECO:0000256" key="5">
    <source>
        <dbReference type="ARBA" id="ARBA00022840"/>
    </source>
</evidence>